<reference evidence="1" key="1">
    <citation type="submission" date="2020-08" db="EMBL/GenBank/DDBJ databases">
        <title>Genome public.</title>
        <authorList>
            <person name="Liu C."/>
            <person name="Sun Q."/>
        </authorList>
    </citation>
    <scope>NUCLEOTIDE SEQUENCE</scope>
    <source>
        <strain evidence="1">BX21</strain>
    </source>
</reference>
<dbReference type="EMBL" id="JACRTG010000005">
    <property type="protein sequence ID" value="MBC8587010.1"/>
    <property type="molecule type" value="Genomic_DNA"/>
</dbReference>
<gene>
    <name evidence="1" type="ORF">H8707_01975</name>
</gene>
<dbReference type="Proteomes" id="UP000601171">
    <property type="component" value="Unassembled WGS sequence"/>
</dbReference>
<name>A0A926IJ97_9FIRM</name>
<evidence type="ECO:0000313" key="2">
    <source>
        <dbReference type="Proteomes" id="UP000601171"/>
    </source>
</evidence>
<dbReference type="AlphaFoldDB" id="A0A926IJ97"/>
<sequence length="64" mass="7701">MMVKDKEYMKNLIEENLLAFVGTRSDTNSKEEHNVEKFFENYFLKLDYFKKHPEYCGLFDIPGD</sequence>
<comment type="caution">
    <text evidence="1">The sequence shown here is derived from an EMBL/GenBank/DDBJ whole genome shotgun (WGS) entry which is preliminary data.</text>
</comment>
<evidence type="ECO:0000313" key="1">
    <source>
        <dbReference type="EMBL" id="MBC8587010.1"/>
    </source>
</evidence>
<protein>
    <submittedName>
        <fullName evidence="1">Uncharacterized protein</fullName>
    </submittedName>
</protein>
<proteinExistence type="predicted"/>
<accession>A0A926IJ97</accession>
<organism evidence="1 2">
    <name type="scientific">Paratissierella segnis</name>
    <dbReference type="NCBI Taxonomy" id="2763679"/>
    <lineage>
        <taxon>Bacteria</taxon>
        <taxon>Bacillati</taxon>
        <taxon>Bacillota</taxon>
        <taxon>Tissierellia</taxon>
        <taxon>Tissierellales</taxon>
        <taxon>Tissierellaceae</taxon>
        <taxon>Paratissierella</taxon>
    </lineage>
</organism>
<keyword evidence="2" id="KW-1185">Reference proteome</keyword>